<dbReference type="EMBL" id="RBNL01003667">
    <property type="protein sequence ID" value="RML46659.1"/>
    <property type="molecule type" value="Genomic_DNA"/>
</dbReference>
<proteinExistence type="predicted"/>
<organism evidence="2 3">
    <name type="scientific">Pseudomonas syringae pv. maculicola</name>
    <dbReference type="NCBI Taxonomy" id="59511"/>
    <lineage>
        <taxon>Bacteria</taxon>
        <taxon>Pseudomonadati</taxon>
        <taxon>Pseudomonadota</taxon>
        <taxon>Gammaproteobacteria</taxon>
        <taxon>Pseudomonadales</taxon>
        <taxon>Pseudomonadaceae</taxon>
        <taxon>Pseudomonas</taxon>
    </lineage>
</organism>
<feature type="region of interest" description="Disordered" evidence="1">
    <location>
        <begin position="1"/>
        <end position="32"/>
    </location>
</feature>
<evidence type="ECO:0000313" key="2">
    <source>
        <dbReference type="EMBL" id="RML46659.1"/>
    </source>
</evidence>
<dbReference type="Proteomes" id="UP000282378">
    <property type="component" value="Unassembled WGS sequence"/>
</dbReference>
<comment type="caution">
    <text evidence="2">The sequence shown here is derived from an EMBL/GenBank/DDBJ whole genome shotgun (WGS) entry which is preliminary data.</text>
</comment>
<evidence type="ECO:0000313" key="3">
    <source>
        <dbReference type="Proteomes" id="UP000282378"/>
    </source>
</evidence>
<feature type="compositionally biased region" description="Basic and acidic residues" evidence="1">
    <location>
        <begin position="1"/>
        <end position="14"/>
    </location>
</feature>
<evidence type="ECO:0000256" key="1">
    <source>
        <dbReference type="SAM" id="MobiDB-lite"/>
    </source>
</evidence>
<dbReference type="AlphaFoldDB" id="A0A3M2W566"/>
<gene>
    <name evidence="2" type="ORF">APX70_07559</name>
</gene>
<protein>
    <submittedName>
        <fullName evidence="2">Membrane-bound lytic murein transglycosylase D</fullName>
    </submittedName>
</protein>
<accession>A0A3M2W566</accession>
<sequence>SPRKRDDDEYRSGPRELPTGPRVVVFASDPRQ</sequence>
<reference evidence="2 3" key="1">
    <citation type="submission" date="2018-08" db="EMBL/GenBank/DDBJ databases">
        <title>Recombination of ecologically and evolutionarily significant loci maintains genetic cohesion in the Pseudomonas syringae species complex.</title>
        <authorList>
            <person name="Dillon M."/>
            <person name="Thakur S."/>
            <person name="Almeida R.N.D."/>
            <person name="Weir B.S."/>
            <person name="Guttman D.S."/>
        </authorList>
    </citation>
    <scope>NUCLEOTIDE SEQUENCE [LARGE SCALE GENOMIC DNA]</scope>
    <source>
        <strain evidence="2 3">88_10</strain>
    </source>
</reference>
<feature type="non-terminal residue" evidence="2">
    <location>
        <position position="1"/>
    </location>
</feature>
<name>A0A3M2W566_PSEYM</name>